<dbReference type="GO" id="GO:0006313">
    <property type="term" value="P:DNA transposition"/>
    <property type="evidence" value="ECO:0007669"/>
    <property type="project" value="InterPro"/>
</dbReference>
<evidence type="ECO:0000256" key="1">
    <source>
        <dbReference type="ARBA" id="ARBA00002190"/>
    </source>
</evidence>
<name>A0A1G5PVG8_9GAMM</name>
<dbReference type="NCBIfam" id="NF033563">
    <property type="entry name" value="transpos_IS30"/>
    <property type="match status" value="1"/>
</dbReference>
<evidence type="ECO:0000259" key="3">
    <source>
        <dbReference type="PROSITE" id="PS50994"/>
    </source>
</evidence>
<dbReference type="PROSITE" id="PS01043">
    <property type="entry name" value="TRANSPOSASE_IS30"/>
    <property type="match status" value="1"/>
</dbReference>
<dbReference type="PANTHER" id="PTHR10948:SF23">
    <property type="entry name" value="TRANSPOSASE INSI FOR INSERTION SEQUENCE ELEMENT IS30A-RELATED"/>
    <property type="match status" value="1"/>
</dbReference>
<dbReference type="PROSITE" id="PS50994">
    <property type="entry name" value="INTEGRASE"/>
    <property type="match status" value="1"/>
</dbReference>
<dbReference type="EMBL" id="FMWD01000002">
    <property type="protein sequence ID" value="SCZ53625.1"/>
    <property type="molecule type" value="Genomic_DNA"/>
</dbReference>
<evidence type="ECO:0000313" key="4">
    <source>
        <dbReference type="EMBL" id="SCZ53625.1"/>
    </source>
</evidence>
<sequence>IVSALGPWLGQVETLTLDNGSEFAHHPVVTEQLGCDVYFARPYHSWERGTNENTNGLIRQYFPKGTDFSKISKEQIQEVENKLNLRPRKRLGYKAPIELMVA</sequence>
<organism evidence="4 5">
    <name type="scientific">Thiohalomonas denitrificans</name>
    <dbReference type="NCBI Taxonomy" id="415747"/>
    <lineage>
        <taxon>Bacteria</taxon>
        <taxon>Pseudomonadati</taxon>
        <taxon>Pseudomonadota</taxon>
        <taxon>Gammaproteobacteria</taxon>
        <taxon>Thiohalomonadales</taxon>
        <taxon>Thiohalomonadaceae</taxon>
        <taxon>Thiohalomonas</taxon>
    </lineage>
</organism>
<dbReference type="Gene3D" id="3.30.420.10">
    <property type="entry name" value="Ribonuclease H-like superfamily/Ribonuclease H"/>
    <property type="match status" value="1"/>
</dbReference>
<dbReference type="InterPro" id="IPR036397">
    <property type="entry name" value="RNaseH_sf"/>
</dbReference>
<dbReference type="InterPro" id="IPR012337">
    <property type="entry name" value="RNaseH-like_sf"/>
</dbReference>
<dbReference type="SUPFAM" id="SSF53098">
    <property type="entry name" value="Ribonuclease H-like"/>
    <property type="match status" value="1"/>
</dbReference>
<dbReference type="GO" id="GO:0005829">
    <property type="term" value="C:cytosol"/>
    <property type="evidence" value="ECO:0007669"/>
    <property type="project" value="TreeGrafter"/>
</dbReference>
<dbReference type="Proteomes" id="UP000199648">
    <property type="component" value="Unassembled WGS sequence"/>
</dbReference>
<dbReference type="GO" id="GO:0003677">
    <property type="term" value="F:DNA binding"/>
    <property type="evidence" value="ECO:0007669"/>
    <property type="project" value="InterPro"/>
</dbReference>
<dbReference type="GO" id="GO:0004803">
    <property type="term" value="F:transposase activity"/>
    <property type="evidence" value="ECO:0007669"/>
    <property type="project" value="InterPro"/>
</dbReference>
<dbReference type="STRING" id="415747.SAMN03097708_00966"/>
<feature type="non-terminal residue" evidence="4">
    <location>
        <position position="1"/>
    </location>
</feature>
<keyword evidence="5" id="KW-1185">Reference proteome</keyword>
<gene>
    <name evidence="4" type="ORF">SAMN03097708_00966</name>
</gene>
<proteinExistence type="inferred from homology"/>
<dbReference type="AlphaFoldDB" id="A0A1G5PVG8"/>
<comment type="function">
    <text evidence="1">Required for the transposition of the insertion element.</text>
</comment>
<evidence type="ECO:0000256" key="2">
    <source>
        <dbReference type="ARBA" id="ARBA00006363"/>
    </source>
</evidence>
<dbReference type="GO" id="GO:0015074">
    <property type="term" value="P:DNA integration"/>
    <property type="evidence" value="ECO:0007669"/>
    <property type="project" value="InterPro"/>
</dbReference>
<dbReference type="PANTHER" id="PTHR10948">
    <property type="entry name" value="TRANSPOSASE"/>
    <property type="match status" value="1"/>
</dbReference>
<reference evidence="4 5" key="1">
    <citation type="submission" date="2016-10" db="EMBL/GenBank/DDBJ databases">
        <authorList>
            <person name="de Groot N.N."/>
        </authorList>
    </citation>
    <scope>NUCLEOTIDE SEQUENCE [LARGE SCALE GENOMIC DNA]</scope>
    <source>
        <strain evidence="4 5">HLD2</strain>
    </source>
</reference>
<dbReference type="InterPro" id="IPR051917">
    <property type="entry name" value="Transposase-Integrase"/>
</dbReference>
<dbReference type="RefSeq" id="WP_175452439.1">
    <property type="nucleotide sequence ID" value="NZ_FMWD01000002.1"/>
</dbReference>
<comment type="similarity">
    <text evidence="2">Belongs to the transposase IS30 family.</text>
</comment>
<feature type="domain" description="Integrase catalytic" evidence="3">
    <location>
        <begin position="1"/>
        <end position="102"/>
    </location>
</feature>
<protein>
    <submittedName>
        <fullName evidence="4">Integrase core domain-containing protein</fullName>
    </submittedName>
</protein>
<dbReference type="InterPro" id="IPR001584">
    <property type="entry name" value="Integrase_cat-core"/>
</dbReference>
<dbReference type="InterPro" id="IPR053392">
    <property type="entry name" value="Transposase_IS30-like"/>
</dbReference>
<accession>A0A1G5PVG8</accession>
<evidence type="ECO:0000313" key="5">
    <source>
        <dbReference type="Proteomes" id="UP000199648"/>
    </source>
</evidence>
<dbReference type="InterPro" id="IPR001598">
    <property type="entry name" value="Transposase_IS30_CS"/>
</dbReference>